<evidence type="ECO:0000313" key="2">
    <source>
        <dbReference type="Proteomes" id="UP000319801"/>
    </source>
</evidence>
<reference evidence="1 2" key="1">
    <citation type="journal article" date="2019" name="Genome Biol. Evol.">
        <title>Whole-Genome Sequencing of the Giant Devil Catfish, Bagarius yarrelli.</title>
        <authorList>
            <person name="Jiang W."/>
            <person name="Lv Y."/>
            <person name="Cheng L."/>
            <person name="Yang K."/>
            <person name="Chao B."/>
            <person name="Wang X."/>
            <person name="Li Y."/>
            <person name="Pan X."/>
            <person name="You X."/>
            <person name="Zhang Y."/>
            <person name="Yang J."/>
            <person name="Li J."/>
            <person name="Zhang X."/>
            <person name="Liu S."/>
            <person name="Sun C."/>
            <person name="Yang J."/>
            <person name="Shi Q."/>
        </authorList>
    </citation>
    <scope>NUCLEOTIDE SEQUENCE [LARGE SCALE GENOMIC DNA]</scope>
    <source>
        <strain evidence="1">JWS20170419001</strain>
        <tissue evidence="1">Muscle</tissue>
    </source>
</reference>
<comment type="caution">
    <text evidence="1">The sequence shown here is derived from an EMBL/GenBank/DDBJ whole genome shotgun (WGS) entry which is preliminary data.</text>
</comment>
<sequence>MRSARICHLRRIGACRSRSCRRSNTQVECKATLKAHQALPALVGNTLFMTERPGPSASTSSLVVFSGLLVSIRFACLQRWCSPACLSLSVDSIRLLWDIFFGPCGTGDGLRRQDRSQAQLSDPFSPGLDQCEPFKPESSGATTEFYRVEPPNTALDPRGERCGAIVSLEQITFSEISNSHLCHPHAKIKTDKQSVRDFDRKSEGGCPCRCWRCLAGRWYQFS</sequence>
<gene>
    <name evidence="1" type="ORF">Baya_4787</name>
</gene>
<dbReference type="EMBL" id="VCAZ01000017">
    <property type="protein sequence ID" value="TSK62659.1"/>
    <property type="molecule type" value="Genomic_DNA"/>
</dbReference>
<name>A0A556TTJ8_BAGYA</name>
<proteinExistence type="predicted"/>
<keyword evidence="2" id="KW-1185">Reference proteome</keyword>
<dbReference type="Proteomes" id="UP000319801">
    <property type="component" value="Unassembled WGS sequence"/>
</dbReference>
<protein>
    <submittedName>
        <fullName evidence="1">Uncharacterized protein</fullName>
    </submittedName>
</protein>
<dbReference type="AlphaFoldDB" id="A0A556TTJ8"/>
<organism evidence="1 2">
    <name type="scientific">Bagarius yarrelli</name>
    <name type="common">Goonch</name>
    <name type="synonym">Bagrus yarrelli</name>
    <dbReference type="NCBI Taxonomy" id="175774"/>
    <lineage>
        <taxon>Eukaryota</taxon>
        <taxon>Metazoa</taxon>
        <taxon>Chordata</taxon>
        <taxon>Craniata</taxon>
        <taxon>Vertebrata</taxon>
        <taxon>Euteleostomi</taxon>
        <taxon>Actinopterygii</taxon>
        <taxon>Neopterygii</taxon>
        <taxon>Teleostei</taxon>
        <taxon>Ostariophysi</taxon>
        <taxon>Siluriformes</taxon>
        <taxon>Sisoridae</taxon>
        <taxon>Sisorinae</taxon>
        <taxon>Bagarius</taxon>
    </lineage>
</organism>
<evidence type="ECO:0000313" key="1">
    <source>
        <dbReference type="EMBL" id="TSK62659.1"/>
    </source>
</evidence>
<accession>A0A556TTJ8</accession>